<organism evidence="1">
    <name type="scientific">bioreactor metagenome</name>
    <dbReference type="NCBI Taxonomy" id="1076179"/>
    <lineage>
        <taxon>unclassified sequences</taxon>
        <taxon>metagenomes</taxon>
        <taxon>ecological metagenomes</taxon>
    </lineage>
</organism>
<reference evidence="1" key="1">
    <citation type="submission" date="2019-08" db="EMBL/GenBank/DDBJ databases">
        <authorList>
            <person name="Kucharzyk K."/>
            <person name="Murdoch R.W."/>
            <person name="Higgins S."/>
            <person name="Loffler F."/>
        </authorList>
    </citation>
    <scope>NUCLEOTIDE SEQUENCE</scope>
</reference>
<dbReference type="AlphaFoldDB" id="A0A645CRC2"/>
<evidence type="ECO:0000313" key="1">
    <source>
        <dbReference type="EMBL" id="MPM79640.1"/>
    </source>
</evidence>
<sequence>MQIFAQAKPGKRFVICAHAKRVLRKIHPWVLPAEIGHGIRLYGIDKAALRTKIIQPLQLPWRKGNRVQWPPGIDIPNQRAIAGHHDGHLQLPCIAAAKSRVPPGGKIDGHPSFLQFLYRCGILHANFLAAVQQGAV</sequence>
<gene>
    <name evidence="1" type="ORF">SDC9_126679</name>
</gene>
<name>A0A645CRC2_9ZZZZ</name>
<comment type="caution">
    <text evidence="1">The sequence shown here is derived from an EMBL/GenBank/DDBJ whole genome shotgun (WGS) entry which is preliminary data.</text>
</comment>
<protein>
    <submittedName>
        <fullName evidence="1">Uncharacterized protein</fullName>
    </submittedName>
</protein>
<dbReference type="EMBL" id="VSSQ01029487">
    <property type="protein sequence ID" value="MPM79640.1"/>
    <property type="molecule type" value="Genomic_DNA"/>
</dbReference>
<proteinExistence type="predicted"/>
<accession>A0A645CRC2</accession>